<name>A0A510JZ61_9FUSO</name>
<dbReference type="AlphaFoldDB" id="A0A510JZ61"/>
<keyword evidence="4" id="KW-1185">Reference proteome</keyword>
<dbReference type="EMBL" id="AP019831">
    <property type="protein sequence ID" value="BBM44668.1"/>
    <property type="molecule type" value="Genomic_DNA"/>
</dbReference>
<evidence type="ECO:0000313" key="3">
    <source>
        <dbReference type="Proteomes" id="UP000321378"/>
    </source>
</evidence>
<dbReference type="Proteomes" id="UP000321378">
    <property type="component" value="Chromosome"/>
</dbReference>
<evidence type="ECO:0000313" key="4">
    <source>
        <dbReference type="Proteomes" id="UP000422644"/>
    </source>
</evidence>
<gene>
    <name evidence="1" type="ORF">JMUB3870_0786</name>
    <name evidence="2" type="ORF">JMUB3935_0801</name>
</gene>
<dbReference type="STRING" id="1122173.GCA_000482505_02090"/>
<dbReference type="Proteomes" id="UP000422644">
    <property type="component" value="Chromosome"/>
</dbReference>
<reference evidence="2 3" key="2">
    <citation type="submission" date="2019-07" db="EMBL/GenBank/DDBJ databases">
        <title>Complete Genome Sequence of Leptotrichia trevisanii Strain JMUB3935.</title>
        <authorList>
            <person name="Watanabe S."/>
            <person name="Cui L."/>
        </authorList>
    </citation>
    <scope>NUCLEOTIDE SEQUENCE [LARGE SCALE GENOMIC DNA]</scope>
    <source>
        <strain evidence="2 3">JMUB3935</strain>
    </source>
</reference>
<sequence length="54" mass="6576">MLRFIERVLGIDLKEIENRILTDEIKEQYKIVGSRRFSINDEFRTLIRVILLLR</sequence>
<evidence type="ECO:0000313" key="2">
    <source>
        <dbReference type="EMBL" id="BBM51823.1"/>
    </source>
</evidence>
<proteinExistence type="predicted"/>
<organism evidence="1 4">
    <name type="scientific">Leptotrichia trevisanii</name>
    <dbReference type="NCBI Taxonomy" id="109328"/>
    <lineage>
        <taxon>Bacteria</taxon>
        <taxon>Fusobacteriati</taxon>
        <taxon>Fusobacteriota</taxon>
        <taxon>Fusobacteriia</taxon>
        <taxon>Fusobacteriales</taxon>
        <taxon>Leptotrichiaceae</taxon>
        <taxon>Leptotrichia</taxon>
    </lineage>
</organism>
<dbReference type="OrthoDB" id="7605594at2"/>
<protein>
    <submittedName>
        <fullName evidence="1">Uncharacterized protein</fullName>
    </submittedName>
</protein>
<reference evidence="1 4" key="1">
    <citation type="submission" date="2019-07" db="EMBL/GenBank/DDBJ databases">
        <title>Complete Genome Sequence of Leptotrichia trevisanii Strain JMUB3870.</title>
        <authorList>
            <person name="Watanabe S."/>
            <person name="Cui L."/>
        </authorList>
    </citation>
    <scope>NUCLEOTIDE SEQUENCE [LARGE SCALE GENOMIC DNA]</scope>
    <source>
        <strain evidence="1 4">JMUB3870</strain>
    </source>
</reference>
<dbReference type="RefSeq" id="WP_155282506.1">
    <property type="nucleotide sequence ID" value="NZ_AP019831.1"/>
</dbReference>
<evidence type="ECO:0000313" key="1">
    <source>
        <dbReference type="EMBL" id="BBM44668.1"/>
    </source>
</evidence>
<dbReference type="EMBL" id="AP019840">
    <property type="protein sequence ID" value="BBM51823.1"/>
    <property type="molecule type" value="Genomic_DNA"/>
</dbReference>
<accession>A0A510JZ61</accession>